<sequence>MLLAPRIVEGAPGNLGDPLGWRALHQQHSQRIAGARKLFARDPSQALTVLVYGASIMESWTGQSFGYPLEDAAQLKTAYDNHFSAVRSEVFGISGDCTEQLLWRLQNGEAPEGIGARLVICNIGTNDITELLLRDLAKQDELASLILGACQLLLQADSQLHVVLIGILPRASDWDSWGRLAPHWPNRVSAAIERVNWRLQQYCEGTDRASYCDCTPCFVCMQAEGQLRRDLYRDDLMHPNAAGMDCIGSSLKPYILQIARS</sequence>
<reference evidence="2 3" key="1">
    <citation type="journal article" date="2024" name="Nat. Commun.">
        <title>Phylogenomics reveals the evolutionary origins of lichenization in chlorophyte algae.</title>
        <authorList>
            <person name="Puginier C."/>
            <person name="Libourel C."/>
            <person name="Otte J."/>
            <person name="Skaloud P."/>
            <person name="Haon M."/>
            <person name="Grisel S."/>
            <person name="Petersen M."/>
            <person name="Berrin J.G."/>
            <person name="Delaux P.M."/>
            <person name="Dal Grande F."/>
            <person name="Keller J."/>
        </authorList>
    </citation>
    <scope>NUCLEOTIDE SEQUENCE [LARGE SCALE GENOMIC DNA]</scope>
    <source>
        <strain evidence="2 3">SAG 2036</strain>
    </source>
</reference>
<dbReference type="InterPro" id="IPR036514">
    <property type="entry name" value="SGNH_hydro_sf"/>
</dbReference>
<keyword evidence="3" id="KW-1185">Reference proteome</keyword>
<name>A0AAW1NUE2_9CHLO</name>
<organism evidence="2 3">
    <name type="scientific">Symbiochloris irregularis</name>
    <dbReference type="NCBI Taxonomy" id="706552"/>
    <lineage>
        <taxon>Eukaryota</taxon>
        <taxon>Viridiplantae</taxon>
        <taxon>Chlorophyta</taxon>
        <taxon>core chlorophytes</taxon>
        <taxon>Trebouxiophyceae</taxon>
        <taxon>Trebouxiales</taxon>
        <taxon>Trebouxiaceae</taxon>
        <taxon>Symbiochloris</taxon>
    </lineage>
</organism>
<protein>
    <recommendedName>
        <fullName evidence="1">SGNH hydrolase-type esterase domain-containing protein</fullName>
    </recommendedName>
</protein>
<dbReference type="Gene3D" id="3.40.50.1110">
    <property type="entry name" value="SGNH hydrolase"/>
    <property type="match status" value="1"/>
</dbReference>
<feature type="domain" description="SGNH hydrolase-type esterase" evidence="1">
    <location>
        <begin position="52"/>
        <end position="245"/>
    </location>
</feature>
<dbReference type="Pfam" id="PF13472">
    <property type="entry name" value="Lipase_GDSL_2"/>
    <property type="match status" value="1"/>
</dbReference>
<dbReference type="InterPro" id="IPR013830">
    <property type="entry name" value="SGNH_hydro"/>
</dbReference>
<gene>
    <name evidence="2" type="ORF">WJX73_005561</name>
</gene>
<dbReference type="AlphaFoldDB" id="A0AAW1NUE2"/>
<dbReference type="Proteomes" id="UP001465755">
    <property type="component" value="Unassembled WGS sequence"/>
</dbReference>
<evidence type="ECO:0000259" key="1">
    <source>
        <dbReference type="Pfam" id="PF13472"/>
    </source>
</evidence>
<accession>A0AAW1NUE2</accession>
<comment type="caution">
    <text evidence="2">The sequence shown here is derived from an EMBL/GenBank/DDBJ whole genome shotgun (WGS) entry which is preliminary data.</text>
</comment>
<dbReference type="EMBL" id="JALJOQ010000157">
    <property type="protein sequence ID" value="KAK9792954.1"/>
    <property type="molecule type" value="Genomic_DNA"/>
</dbReference>
<evidence type="ECO:0000313" key="2">
    <source>
        <dbReference type="EMBL" id="KAK9792954.1"/>
    </source>
</evidence>
<evidence type="ECO:0000313" key="3">
    <source>
        <dbReference type="Proteomes" id="UP001465755"/>
    </source>
</evidence>
<dbReference type="SUPFAM" id="SSF52266">
    <property type="entry name" value="SGNH hydrolase"/>
    <property type="match status" value="1"/>
</dbReference>
<proteinExistence type="predicted"/>